<dbReference type="PANTHER" id="PTHR34219">
    <property type="entry name" value="IRON-REGULATED INNER MEMBRANE PROTEIN-RELATED"/>
    <property type="match status" value="1"/>
</dbReference>
<feature type="domain" description="Flavodoxin-like" evidence="5">
    <location>
        <begin position="381"/>
        <end position="518"/>
    </location>
</feature>
<evidence type="ECO:0000259" key="6">
    <source>
        <dbReference type="PROSITE" id="PS51384"/>
    </source>
</evidence>
<dbReference type="InterPro" id="IPR001433">
    <property type="entry name" value="OxRdtase_FAD/NAD-bd"/>
</dbReference>
<dbReference type="EMBL" id="LDJK01000012">
    <property type="protein sequence ID" value="KRG75870.1"/>
    <property type="molecule type" value="Genomic_DNA"/>
</dbReference>
<dbReference type="PROSITE" id="PS51384">
    <property type="entry name" value="FAD_FR"/>
    <property type="match status" value="1"/>
</dbReference>
<dbReference type="InterPro" id="IPR039261">
    <property type="entry name" value="FNR_nucleotide-bd"/>
</dbReference>
<name>A0A0R0DD33_9GAMM</name>
<dbReference type="Gene3D" id="2.40.30.10">
    <property type="entry name" value="Translation factors"/>
    <property type="match status" value="1"/>
</dbReference>
<dbReference type="FunFam" id="3.40.50.360:FF:000070">
    <property type="entry name" value="Bifunctional sulfite reductase [NADPH] flavoprotein alpha-component/iron-uptake factor"/>
    <property type="match status" value="1"/>
</dbReference>
<reference evidence="7 8" key="1">
    <citation type="submission" date="2015-05" db="EMBL/GenBank/DDBJ databases">
        <title>Genome sequencing and analysis of members of genus Stenotrophomonas.</title>
        <authorList>
            <person name="Patil P.P."/>
            <person name="Midha S."/>
            <person name="Patil P.B."/>
        </authorList>
    </citation>
    <scope>NUCLEOTIDE SEQUENCE [LARGE SCALE GENOMIC DNA]</scope>
    <source>
        <strain evidence="7 8">DSM 21508</strain>
    </source>
</reference>
<keyword evidence="4" id="KW-1133">Transmembrane helix</keyword>
<keyword evidence="3" id="KW-0813">Transport</keyword>
<dbReference type="PROSITE" id="PS50902">
    <property type="entry name" value="FLAVODOXIN_LIKE"/>
    <property type="match status" value="1"/>
</dbReference>
<feature type="domain" description="FAD-binding FR-type" evidence="6">
    <location>
        <begin position="533"/>
        <end position="700"/>
    </location>
</feature>
<dbReference type="GO" id="GO:0010181">
    <property type="term" value="F:FMN binding"/>
    <property type="evidence" value="ECO:0007669"/>
    <property type="project" value="InterPro"/>
</dbReference>
<gene>
    <name evidence="7" type="ORF">ABB28_04330</name>
</gene>
<sequence>MFKTVLFQVHWFLGITAGTVLALMGLTGAALSFEDDLLRVLNPQFAAVATQQGDGRQALPLDTLVATLGEGSDTALQRLRVDATGQRPSVARFDGGRDNWVYFDPFTGERFSALRGQGFFDFTEDLHRRLVAGDRGRLVTGSCTIILLVFVLSGIYLRWPRQWWSWRSWLSVEWKHSGRSFLWSLHSVIGTWVLPVYLLIALTGLWWSFDWYRDGLTRLLGGPPVAAPTVQADGALDLQRVQASLYALPGVREGYIDLRLPARGDRPVTARVMSAQHSHHDRAYDTLQIDPASGAVLDQRAYADLDGGEKVLGSMFALHSGSFFGLPGRLIVMLSSLMMVLFFVTGWMLYLDRRAKKRAVRASRVDLVAPPSAGHADGPPWLVSFASQSGQAEQLAWRAAGQLQAAGMRVQVTPMARLDGGTLQEARRALFVVSTFGDGEAPDSARAFERKVLAQAQALPELGYAMLALGDRQYDRFCGFARRVEQWLGEQGAAALFPCIDVDGDDARALQRWQAQLASLTGVEAAVDAEPHRLLQDWTLHERRLLNPGSQGGAIWQVTLLPPAGAGWQAGDILQVAPRHAAEEVTAVLAAAGLDADAQVHVDGLELRVHDAAARRVLPPVDQVQAVHDAAQWLDQLPPLPTREYSIASCLADGHVQLVVRLVHGDDGQPGIGSGWLSQHAGIGESVPARVRRNAGFHRHDDAPPMILIGNGTGIAGLRSLLREADGAGQHGHWLLFGERQQACDALYAQEIIDWQQQGHLARVDQAWSRDGSTRMYVQDLLRAASAELRHWIADGACVYVCGSLQGMAQGVDDVLRETLGEEAVDALLADGRYRRDVY</sequence>
<dbReference type="PRINTS" id="PR00369">
    <property type="entry name" value="FLAVODOXIN"/>
</dbReference>
<evidence type="ECO:0000256" key="2">
    <source>
        <dbReference type="ARBA" id="ARBA00022643"/>
    </source>
</evidence>
<comment type="caution">
    <text evidence="7">The sequence shown here is derived from an EMBL/GenBank/DDBJ whole genome shotgun (WGS) entry which is preliminary data.</text>
</comment>
<dbReference type="SUPFAM" id="SSF52218">
    <property type="entry name" value="Flavoproteins"/>
    <property type="match status" value="1"/>
</dbReference>
<dbReference type="RefSeq" id="WP_057507451.1">
    <property type="nucleotide sequence ID" value="NZ_LDJK01000012.1"/>
</dbReference>
<feature type="transmembrane region" description="Helical" evidence="4">
    <location>
        <begin position="330"/>
        <end position="351"/>
    </location>
</feature>
<dbReference type="Pfam" id="PF03929">
    <property type="entry name" value="PepSY_TM"/>
    <property type="match status" value="1"/>
</dbReference>
<dbReference type="InterPro" id="IPR001094">
    <property type="entry name" value="Flavdoxin-like"/>
</dbReference>
<dbReference type="AlphaFoldDB" id="A0A0R0DD33"/>
<dbReference type="Proteomes" id="UP000051386">
    <property type="component" value="Unassembled WGS sequence"/>
</dbReference>
<dbReference type="InterPro" id="IPR017927">
    <property type="entry name" value="FAD-bd_FR_type"/>
</dbReference>
<dbReference type="Pfam" id="PF00258">
    <property type="entry name" value="Flavodoxin_1"/>
    <property type="match status" value="1"/>
</dbReference>
<proteinExistence type="predicted"/>
<dbReference type="InterPro" id="IPR008254">
    <property type="entry name" value="Flavodoxin/NO_synth"/>
</dbReference>
<keyword evidence="4" id="KW-0812">Transmembrane</keyword>
<dbReference type="CDD" id="cd06200">
    <property type="entry name" value="SiR_like1"/>
    <property type="match status" value="1"/>
</dbReference>
<organism evidence="7 8">
    <name type="scientific">Stenotrophomonas chelatiphaga</name>
    <dbReference type="NCBI Taxonomy" id="517011"/>
    <lineage>
        <taxon>Bacteria</taxon>
        <taxon>Pseudomonadati</taxon>
        <taxon>Pseudomonadota</taxon>
        <taxon>Gammaproteobacteria</taxon>
        <taxon>Lysobacterales</taxon>
        <taxon>Lysobacteraceae</taxon>
        <taxon>Stenotrophomonas</taxon>
    </lineage>
</organism>
<dbReference type="InterPro" id="IPR005625">
    <property type="entry name" value="PepSY-ass_TM"/>
</dbReference>
<dbReference type="InterPro" id="IPR017938">
    <property type="entry name" value="Riboflavin_synthase-like_b-brl"/>
</dbReference>
<evidence type="ECO:0000313" key="7">
    <source>
        <dbReference type="EMBL" id="KRG75870.1"/>
    </source>
</evidence>
<feature type="transmembrane region" description="Helical" evidence="4">
    <location>
        <begin position="138"/>
        <end position="159"/>
    </location>
</feature>
<evidence type="ECO:0000313" key="8">
    <source>
        <dbReference type="Proteomes" id="UP000051386"/>
    </source>
</evidence>
<keyword evidence="4" id="KW-0472">Membrane</keyword>
<accession>A0A0R0DD33</accession>
<dbReference type="GO" id="GO:0016491">
    <property type="term" value="F:oxidoreductase activity"/>
    <property type="evidence" value="ECO:0007669"/>
    <property type="project" value="InterPro"/>
</dbReference>
<keyword evidence="1" id="KW-0285">Flavoprotein</keyword>
<dbReference type="SUPFAM" id="SSF52343">
    <property type="entry name" value="Ferredoxin reductase-like, C-terminal NADP-linked domain"/>
    <property type="match status" value="1"/>
</dbReference>
<keyword evidence="8" id="KW-1185">Reference proteome</keyword>
<protein>
    <submittedName>
        <fullName evidence="7">Iron-uptake factor</fullName>
    </submittedName>
</protein>
<dbReference type="Gene3D" id="3.40.50.360">
    <property type="match status" value="1"/>
</dbReference>
<keyword evidence="2" id="KW-0288">FMN</keyword>
<keyword evidence="3" id="KW-0249">Electron transport</keyword>
<dbReference type="SUPFAM" id="SSF63380">
    <property type="entry name" value="Riboflavin synthase domain-like"/>
    <property type="match status" value="1"/>
</dbReference>
<dbReference type="Pfam" id="PF00175">
    <property type="entry name" value="NAD_binding_1"/>
    <property type="match status" value="1"/>
</dbReference>
<evidence type="ECO:0000256" key="4">
    <source>
        <dbReference type="SAM" id="Phobius"/>
    </source>
</evidence>
<dbReference type="PANTHER" id="PTHR34219:SF3">
    <property type="entry name" value="BLL7967 PROTEIN"/>
    <property type="match status" value="1"/>
</dbReference>
<evidence type="ECO:0000256" key="1">
    <source>
        <dbReference type="ARBA" id="ARBA00022630"/>
    </source>
</evidence>
<evidence type="ECO:0000259" key="5">
    <source>
        <dbReference type="PROSITE" id="PS50902"/>
    </source>
</evidence>
<evidence type="ECO:0000256" key="3">
    <source>
        <dbReference type="ARBA" id="ARBA00022982"/>
    </source>
</evidence>
<dbReference type="PRINTS" id="PR00371">
    <property type="entry name" value="FPNCR"/>
</dbReference>
<dbReference type="InterPro" id="IPR029039">
    <property type="entry name" value="Flavoprotein-like_sf"/>
</dbReference>
<feature type="transmembrane region" description="Helical" evidence="4">
    <location>
        <begin position="12"/>
        <end position="33"/>
    </location>
</feature>
<dbReference type="PATRIC" id="fig|517011.3.peg.286"/>
<dbReference type="InterPro" id="IPR001709">
    <property type="entry name" value="Flavoprot_Pyr_Nucl_cyt_Rdtase"/>
</dbReference>
<feature type="transmembrane region" description="Helical" evidence="4">
    <location>
        <begin position="180"/>
        <end position="209"/>
    </location>
</feature>
<dbReference type="Gene3D" id="3.40.50.80">
    <property type="entry name" value="Nucleotide-binding domain of ferredoxin-NADP reductase (FNR) module"/>
    <property type="match status" value="1"/>
</dbReference>